<evidence type="ECO:0000256" key="1">
    <source>
        <dbReference type="SAM" id="MobiDB-lite"/>
    </source>
</evidence>
<protein>
    <submittedName>
        <fullName evidence="2">Uncharacterized protein</fullName>
    </submittedName>
</protein>
<dbReference type="EMBL" id="JAUYZG010000021">
    <property type="protein sequence ID" value="KAK2874306.1"/>
    <property type="molecule type" value="Genomic_DNA"/>
</dbReference>
<feature type="compositionally biased region" description="Basic and acidic residues" evidence="1">
    <location>
        <begin position="1"/>
        <end position="10"/>
    </location>
</feature>
<dbReference type="AlphaFoldDB" id="A0AA88PHL2"/>
<proteinExistence type="predicted"/>
<feature type="region of interest" description="Disordered" evidence="1">
    <location>
        <begin position="1"/>
        <end position="27"/>
    </location>
</feature>
<keyword evidence="3" id="KW-1185">Reference proteome</keyword>
<evidence type="ECO:0000313" key="2">
    <source>
        <dbReference type="EMBL" id="KAK2874306.1"/>
    </source>
</evidence>
<sequence>MLTDHSREQKATLTNGTPPEPRDMENNTSIYWTVNKTETFMVYCWTKARTLQVNKSCAVLQTYYSRRQRSFPSHSSFCQHCIHPHINHMAELSSGSGNRS</sequence>
<dbReference type="Proteomes" id="UP001187343">
    <property type="component" value="Unassembled WGS sequence"/>
</dbReference>
<gene>
    <name evidence="2" type="ORF">Q8A67_021459</name>
</gene>
<accession>A0AA88PHL2</accession>
<name>A0AA88PHL2_9TELE</name>
<evidence type="ECO:0000313" key="3">
    <source>
        <dbReference type="Proteomes" id="UP001187343"/>
    </source>
</evidence>
<organism evidence="2 3">
    <name type="scientific">Cirrhinus molitorella</name>
    <name type="common">mud carp</name>
    <dbReference type="NCBI Taxonomy" id="172907"/>
    <lineage>
        <taxon>Eukaryota</taxon>
        <taxon>Metazoa</taxon>
        <taxon>Chordata</taxon>
        <taxon>Craniata</taxon>
        <taxon>Vertebrata</taxon>
        <taxon>Euteleostomi</taxon>
        <taxon>Actinopterygii</taxon>
        <taxon>Neopterygii</taxon>
        <taxon>Teleostei</taxon>
        <taxon>Ostariophysi</taxon>
        <taxon>Cypriniformes</taxon>
        <taxon>Cyprinidae</taxon>
        <taxon>Labeoninae</taxon>
        <taxon>Labeonini</taxon>
        <taxon>Cirrhinus</taxon>
    </lineage>
</organism>
<reference evidence="2" key="1">
    <citation type="submission" date="2023-08" db="EMBL/GenBank/DDBJ databases">
        <title>Chromosome-level Genome Assembly of mud carp (Cirrhinus molitorella).</title>
        <authorList>
            <person name="Liu H."/>
        </authorList>
    </citation>
    <scope>NUCLEOTIDE SEQUENCE</scope>
    <source>
        <strain evidence="2">Prfri</strain>
        <tissue evidence="2">Muscle</tissue>
    </source>
</reference>
<comment type="caution">
    <text evidence="2">The sequence shown here is derived from an EMBL/GenBank/DDBJ whole genome shotgun (WGS) entry which is preliminary data.</text>
</comment>